<evidence type="ECO:0000313" key="1">
    <source>
        <dbReference type="EMBL" id="GFT95228.1"/>
    </source>
</evidence>
<organism evidence="1 2">
    <name type="scientific">Nephila pilipes</name>
    <name type="common">Giant wood spider</name>
    <name type="synonym">Nephila maculata</name>
    <dbReference type="NCBI Taxonomy" id="299642"/>
    <lineage>
        <taxon>Eukaryota</taxon>
        <taxon>Metazoa</taxon>
        <taxon>Ecdysozoa</taxon>
        <taxon>Arthropoda</taxon>
        <taxon>Chelicerata</taxon>
        <taxon>Arachnida</taxon>
        <taxon>Araneae</taxon>
        <taxon>Araneomorphae</taxon>
        <taxon>Entelegynae</taxon>
        <taxon>Araneoidea</taxon>
        <taxon>Nephilidae</taxon>
        <taxon>Nephila</taxon>
    </lineage>
</organism>
<proteinExistence type="predicted"/>
<gene>
    <name evidence="1" type="ORF">NPIL_543321</name>
</gene>
<dbReference type="EMBL" id="BMAW01075134">
    <property type="protein sequence ID" value="GFT95228.1"/>
    <property type="molecule type" value="Genomic_DNA"/>
</dbReference>
<accession>A0A8X6Q125</accession>
<dbReference type="AlphaFoldDB" id="A0A8X6Q125"/>
<sequence>MDAHINAPSTIHCQTWQMCNAECSPHLLPSSLICCLCYSTFHITCGSLETRQTTLCRGWSCPHSLSYQTDGSFCCGPSVGEEHHCCSYVRGGRLRARLHWNWDQCLISPSFGGRIYSQCYAHSQKTLL</sequence>
<dbReference type="Proteomes" id="UP000887013">
    <property type="component" value="Unassembled WGS sequence"/>
</dbReference>
<name>A0A8X6Q125_NEPPI</name>
<protein>
    <submittedName>
        <fullName evidence="1">Uncharacterized protein</fullName>
    </submittedName>
</protein>
<comment type="caution">
    <text evidence="1">The sequence shown here is derived from an EMBL/GenBank/DDBJ whole genome shotgun (WGS) entry which is preliminary data.</text>
</comment>
<reference evidence="1" key="1">
    <citation type="submission" date="2020-08" db="EMBL/GenBank/DDBJ databases">
        <title>Multicomponent nature underlies the extraordinary mechanical properties of spider dragline silk.</title>
        <authorList>
            <person name="Kono N."/>
            <person name="Nakamura H."/>
            <person name="Mori M."/>
            <person name="Yoshida Y."/>
            <person name="Ohtoshi R."/>
            <person name="Malay A.D."/>
            <person name="Moran D.A.P."/>
            <person name="Tomita M."/>
            <person name="Numata K."/>
            <person name="Arakawa K."/>
        </authorList>
    </citation>
    <scope>NUCLEOTIDE SEQUENCE</scope>
</reference>
<keyword evidence="2" id="KW-1185">Reference proteome</keyword>
<evidence type="ECO:0000313" key="2">
    <source>
        <dbReference type="Proteomes" id="UP000887013"/>
    </source>
</evidence>